<comment type="caution">
    <text evidence="2">The sequence shown here is derived from an EMBL/GenBank/DDBJ whole genome shotgun (WGS) entry which is preliminary data.</text>
</comment>
<feature type="transmembrane region" description="Helical" evidence="1">
    <location>
        <begin position="12"/>
        <end position="35"/>
    </location>
</feature>
<reference evidence="3" key="1">
    <citation type="submission" date="2018-12" db="EMBL/GenBank/DDBJ databases">
        <title>Tengunoibacter tsumagoiensis gen. nov., sp. nov., Dictyobacter kobayashii sp. nov., D. alpinus sp. nov., and D. joshuensis sp. nov. and description of Dictyobacteraceae fam. nov. within the order Ktedonobacterales isolated from Tengu-no-mugimeshi.</title>
        <authorList>
            <person name="Wang C.M."/>
            <person name="Zheng Y."/>
            <person name="Sakai Y."/>
            <person name="Toyoda A."/>
            <person name="Minakuchi Y."/>
            <person name="Abe K."/>
            <person name="Yokota A."/>
            <person name="Yabe S."/>
        </authorList>
    </citation>
    <scope>NUCLEOTIDE SEQUENCE [LARGE SCALE GENOMIC DNA]</scope>
    <source>
        <strain evidence="3">Uno3</strain>
    </source>
</reference>
<evidence type="ECO:0000313" key="3">
    <source>
        <dbReference type="Proteomes" id="UP000287352"/>
    </source>
</evidence>
<sequence length="45" mass="5071">MNIIIGSDRAIGIVVGIILAIIIFTLIASLIFYMNRIAQRRKLKK</sequence>
<keyword evidence="1" id="KW-1133">Transmembrane helix</keyword>
<proteinExistence type="predicted"/>
<dbReference type="Proteomes" id="UP000287352">
    <property type="component" value="Unassembled WGS sequence"/>
</dbReference>
<name>A0A401ZZ81_9CHLR</name>
<protein>
    <submittedName>
        <fullName evidence="2">Uncharacterized protein</fullName>
    </submittedName>
</protein>
<keyword evidence="1" id="KW-0472">Membrane</keyword>
<dbReference type="AlphaFoldDB" id="A0A401ZZ81"/>
<gene>
    <name evidence="2" type="ORF">KTT_20160</name>
</gene>
<evidence type="ECO:0000256" key="1">
    <source>
        <dbReference type="SAM" id="Phobius"/>
    </source>
</evidence>
<dbReference type="EMBL" id="BIFR01000001">
    <property type="protein sequence ID" value="GCE12157.1"/>
    <property type="molecule type" value="Genomic_DNA"/>
</dbReference>
<accession>A0A401ZZ81</accession>
<keyword evidence="3" id="KW-1185">Reference proteome</keyword>
<organism evidence="2 3">
    <name type="scientific">Tengunoibacter tsumagoiensis</name>
    <dbReference type="NCBI Taxonomy" id="2014871"/>
    <lineage>
        <taxon>Bacteria</taxon>
        <taxon>Bacillati</taxon>
        <taxon>Chloroflexota</taxon>
        <taxon>Ktedonobacteria</taxon>
        <taxon>Ktedonobacterales</taxon>
        <taxon>Dictyobacteraceae</taxon>
        <taxon>Tengunoibacter</taxon>
    </lineage>
</organism>
<evidence type="ECO:0000313" key="2">
    <source>
        <dbReference type="EMBL" id="GCE12157.1"/>
    </source>
</evidence>
<keyword evidence="1" id="KW-0812">Transmembrane</keyword>